<comment type="caution">
    <text evidence="1">The sequence shown here is derived from an EMBL/GenBank/DDBJ whole genome shotgun (WGS) entry which is preliminary data.</text>
</comment>
<organism evidence="1 2">
    <name type="scientific">Platysternon megacephalum</name>
    <name type="common">big-headed turtle</name>
    <dbReference type="NCBI Taxonomy" id="55544"/>
    <lineage>
        <taxon>Eukaryota</taxon>
        <taxon>Metazoa</taxon>
        <taxon>Chordata</taxon>
        <taxon>Craniata</taxon>
        <taxon>Vertebrata</taxon>
        <taxon>Euteleostomi</taxon>
        <taxon>Archelosauria</taxon>
        <taxon>Testudinata</taxon>
        <taxon>Testudines</taxon>
        <taxon>Cryptodira</taxon>
        <taxon>Durocryptodira</taxon>
        <taxon>Testudinoidea</taxon>
        <taxon>Platysternidae</taxon>
        <taxon>Platysternon</taxon>
    </lineage>
</organism>
<dbReference type="Proteomes" id="UP000297703">
    <property type="component" value="Unassembled WGS sequence"/>
</dbReference>
<keyword evidence="2" id="KW-1185">Reference proteome</keyword>
<proteinExistence type="predicted"/>
<protein>
    <submittedName>
        <fullName evidence="1">Laminin subunit gamma-1</fullName>
    </submittedName>
</protein>
<sequence>MDKLDHRNFNWLARGPTGSFPSELKVGPTGPDACFLTDHQSRLSPPRDLDTRTSQEAQHCVTLNHVSVHSLSEEEVCHGWRAVCTTYCIFPIGILPRAQLPMLG</sequence>
<dbReference type="AlphaFoldDB" id="A0A4D9DYV5"/>
<evidence type="ECO:0000313" key="2">
    <source>
        <dbReference type="Proteomes" id="UP000297703"/>
    </source>
</evidence>
<dbReference type="EMBL" id="QXTE01000162">
    <property type="protein sequence ID" value="TFK03311.1"/>
    <property type="molecule type" value="Genomic_DNA"/>
</dbReference>
<accession>A0A4D9DYV5</accession>
<reference evidence="1 2" key="1">
    <citation type="submission" date="2019-04" db="EMBL/GenBank/DDBJ databases">
        <title>Draft genome of the big-headed turtle Platysternon megacephalum.</title>
        <authorList>
            <person name="Gong S."/>
        </authorList>
    </citation>
    <scope>NUCLEOTIDE SEQUENCE [LARGE SCALE GENOMIC DNA]</scope>
    <source>
        <strain evidence="1">DO16091913</strain>
        <tissue evidence="1">Muscle</tissue>
    </source>
</reference>
<reference evidence="1 2" key="2">
    <citation type="submission" date="2019-04" db="EMBL/GenBank/DDBJ databases">
        <title>The genome sequence of big-headed turtle.</title>
        <authorList>
            <person name="Gong S."/>
        </authorList>
    </citation>
    <scope>NUCLEOTIDE SEQUENCE [LARGE SCALE GENOMIC DNA]</scope>
    <source>
        <strain evidence="1">DO16091913</strain>
        <tissue evidence="1">Muscle</tissue>
    </source>
</reference>
<gene>
    <name evidence="1" type="ORF">DR999_PMT14340</name>
</gene>
<name>A0A4D9DYV5_9SAUR</name>
<evidence type="ECO:0000313" key="1">
    <source>
        <dbReference type="EMBL" id="TFK03311.1"/>
    </source>
</evidence>